<dbReference type="Pfam" id="PF01627">
    <property type="entry name" value="Hpt"/>
    <property type="match status" value="1"/>
</dbReference>
<dbReference type="Proteomes" id="UP000199470">
    <property type="component" value="Unassembled WGS sequence"/>
</dbReference>
<keyword evidence="1" id="KW-0902">Two-component regulatory system</keyword>
<dbReference type="AlphaFoldDB" id="A0A1I4SKQ1"/>
<name>A0A1I4SKQ1_9BURK</name>
<reference evidence="4 5" key="1">
    <citation type="submission" date="2016-10" db="EMBL/GenBank/DDBJ databases">
        <authorList>
            <person name="de Groot N.N."/>
        </authorList>
    </citation>
    <scope>NUCLEOTIDE SEQUENCE [LARGE SCALE GENOMIC DNA]</scope>
    <source>
        <strain evidence="4 5">ATCC 43154</strain>
    </source>
</reference>
<gene>
    <name evidence="4" type="ORF">SAMN02982985_04834</name>
</gene>
<sequence length="125" mass="12649">MSAAYRCIDPHVLLRAAAGDLETFRALSHTFVAIAPPMLRRLLAALAAGEARALCHESHALKGTVALVGAAALAAALQRVESAAGGGQLGVAAELCDGLAGAFGRVLAEVERSIAEFDGAAVSSR</sequence>
<dbReference type="RefSeq" id="WP_093390262.1">
    <property type="nucleotide sequence ID" value="NZ_FOTW01000026.1"/>
</dbReference>
<dbReference type="Gene3D" id="1.20.120.160">
    <property type="entry name" value="HPT domain"/>
    <property type="match status" value="1"/>
</dbReference>
<dbReference type="SUPFAM" id="SSF47226">
    <property type="entry name" value="Histidine-containing phosphotransfer domain, HPT domain"/>
    <property type="match status" value="1"/>
</dbReference>
<dbReference type="STRING" id="758825.SAMN02982985_04834"/>
<dbReference type="GO" id="GO:0000160">
    <property type="term" value="P:phosphorelay signal transduction system"/>
    <property type="evidence" value="ECO:0007669"/>
    <property type="project" value="UniProtKB-KW"/>
</dbReference>
<evidence type="ECO:0000256" key="2">
    <source>
        <dbReference type="PROSITE-ProRule" id="PRU00110"/>
    </source>
</evidence>
<feature type="domain" description="HPt" evidence="3">
    <location>
        <begin position="20"/>
        <end position="121"/>
    </location>
</feature>
<dbReference type="GO" id="GO:0004672">
    <property type="term" value="F:protein kinase activity"/>
    <property type="evidence" value="ECO:0007669"/>
    <property type="project" value="UniProtKB-ARBA"/>
</dbReference>
<dbReference type="OrthoDB" id="8777657at2"/>
<protein>
    <submittedName>
        <fullName evidence="4">Hpt domain-containing protein</fullName>
    </submittedName>
</protein>
<evidence type="ECO:0000256" key="1">
    <source>
        <dbReference type="ARBA" id="ARBA00023012"/>
    </source>
</evidence>
<evidence type="ECO:0000259" key="3">
    <source>
        <dbReference type="PROSITE" id="PS50894"/>
    </source>
</evidence>
<dbReference type="PROSITE" id="PS50894">
    <property type="entry name" value="HPT"/>
    <property type="match status" value="1"/>
</dbReference>
<accession>A0A1I4SKQ1</accession>
<evidence type="ECO:0000313" key="4">
    <source>
        <dbReference type="EMBL" id="SFM64997.1"/>
    </source>
</evidence>
<dbReference type="EMBL" id="FOTW01000026">
    <property type="protein sequence ID" value="SFM64997.1"/>
    <property type="molecule type" value="Genomic_DNA"/>
</dbReference>
<keyword evidence="2" id="KW-0597">Phosphoprotein</keyword>
<dbReference type="InterPro" id="IPR036641">
    <property type="entry name" value="HPT_dom_sf"/>
</dbReference>
<evidence type="ECO:0000313" key="5">
    <source>
        <dbReference type="Proteomes" id="UP000199470"/>
    </source>
</evidence>
<proteinExistence type="predicted"/>
<feature type="modified residue" description="Phosphohistidine" evidence="2">
    <location>
        <position position="59"/>
    </location>
</feature>
<dbReference type="InterPro" id="IPR008207">
    <property type="entry name" value="Sig_transdc_His_kin_Hpt_dom"/>
</dbReference>
<organism evidence="4 5">
    <name type="scientific">Rugamonas rubra</name>
    <dbReference type="NCBI Taxonomy" id="758825"/>
    <lineage>
        <taxon>Bacteria</taxon>
        <taxon>Pseudomonadati</taxon>
        <taxon>Pseudomonadota</taxon>
        <taxon>Betaproteobacteria</taxon>
        <taxon>Burkholderiales</taxon>
        <taxon>Oxalobacteraceae</taxon>
        <taxon>Telluria group</taxon>
        <taxon>Rugamonas</taxon>
    </lineage>
</organism>
<keyword evidence="5" id="KW-1185">Reference proteome</keyword>